<keyword evidence="2" id="KW-1003">Cell membrane</keyword>
<dbReference type="InterPro" id="IPR023380">
    <property type="entry name" value="DsbB-like_sf"/>
</dbReference>
<dbReference type="GO" id="GO:0015035">
    <property type="term" value="F:protein-disulfide reductase activity"/>
    <property type="evidence" value="ECO:0007669"/>
    <property type="project" value="InterPro"/>
</dbReference>
<proteinExistence type="predicted"/>
<dbReference type="EMBL" id="JADJOT010000012">
    <property type="protein sequence ID" value="MBK7956265.1"/>
    <property type="molecule type" value="Genomic_DNA"/>
</dbReference>
<dbReference type="Proteomes" id="UP000706151">
    <property type="component" value="Unassembled WGS sequence"/>
</dbReference>
<dbReference type="InterPro" id="IPR050183">
    <property type="entry name" value="DsbB"/>
</dbReference>
<dbReference type="GO" id="GO:0006457">
    <property type="term" value="P:protein folding"/>
    <property type="evidence" value="ECO:0007669"/>
    <property type="project" value="InterPro"/>
</dbReference>
<feature type="transmembrane region" description="Helical" evidence="6">
    <location>
        <begin position="142"/>
        <end position="162"/>
    </location>
</feature>
<keyword evidence="3 6" id="KW-0812">Transmembrane</keyword>
<name>A0A935TAX2_9PROT</name>
<evidence type="ECO:0000256" key="2">
    <source>
        <dbReference type="ARBA" id="ARBA00022475"/>
    </source>
</evidence>
<keyword evidence="4 6" id="KW-1133">Transmembrane helix</keyword>
<feature type="transmembrane region" description="Helical" evidence="6">
    <location>
        <begin position="44"/>
        <end position="63"/>
    </location>
</feature>
<evidence type="ECO:0000256" key="5">
    <source>
        <dbReference type="ARBA" id="ARBA00023136"/>
    </source>
</evidence>
<evidence type="ECO:0000256" key="6">
    <source>
        <dbReference type="SAM" id="Phobius"/>
    </source>
</evidence>
<dbReference type="InterPro" id="IPR003752">
    <property type="entry name" value="DiS_bond_form_DsbB/BdbC"/>
</dbReference>
<dbReference type="AlphaFoldDB" id="A0A935TAX2"/>
<dbReference type="Gene3D" id="1.20.1550.10">
    <property type="entry name" value="DsbB-like"/>
    <property type="match status" value="1"/>
</dbReference>
<feature type="transmembrane region" description="Helical" evidence="6">
    <location>
        <begin position="12"/>
        <end position="32"/>
    </location>
</feature>
<gene>
    <name evidence="7" type="ORF">IPK02_21240</name>
</gene>
<protein>
    <submittedName>
        <fullName evidence="7">Disulfide bond formation protein B</fullName>
    </submittedName>
</protein>
<evidence type="ECO:0000256" key="4">
    <source>
        <dbReference type="ARBA" id="ARBA00022989"/>
    </source>
</evidence>
<accession>A0A935TAX2</accession>
<dbReference type="Pfam" id="PF02600">
    <property type="entry name" value="DsbB"/>
    <property type="match status" value="1"/>
</dbReference>
<evidence type="ECO:0000313" key="7">
    <source>
        <dbReference type="EMBL" id="MBK7956265.1"/>
    </source>
</evidence>
<dbReference type="PANTHER" id="PTHR36570:SF3">
    <property type="entry name" value="DISULFIDE BOND FORMATION PROTEIN B"/>
    <property type="match status" value="1"/>
</dbReference>
<keyword evidence="5 6" id="KW-0472">Membrane</keyword>
<comment type="subcellular location">
    <subcellularLocation>
        <location evidence="1">Cell membrane</location>
        <topology evidence="1">Multi-pass membrane protein</topology>
    </subcellularLocation>
</comment>
<dbReference type="SUPFAM" id="SSF158442">
    <property type="entry name" value="DsbB-like"/>
    <property type="match status" value="1"/>
</dbReference>
<dbReference type="PANTHER" id="PTHR36570">
    <property type="entry name" value="DISULFIDE BOND FORMATION PROTEIN B"/>
    <property type="match status" value="1"/>
</dbReference>
<sequence>MCWLDRASRVRGYFAWLALAALGLTLAGWWIGELMKLQPCPLCIFQRLLYLLIAALALAGALLPGWSRFWGGLLGLSAAGGAATAAYQSWLQYLPEVSTECGFGEPTLIEQIVDWFGVRWPAMFMATGFCSSKDWMFLGLSMANWSCLCFLAFLVAAGWLLARPACATVGTAV</sequence>
<feature type="transmembrane region" description="Helical" evidence="6">
    <location>
        <begin position="70"/>
        <end position="90"/>
    </location>
</feature>
<evidence type="ECO:0000313" key="8">
    <source>
        <dbReference type="Proteomes" id="UP000706151"/>
    </source>
</evidence>
<dbReference type="GO" id="GO:0005886">
    <property type="term" value="C:plasma membrane"/>
    <property type="evidence" value="ECO:0007669"/>
    <property type="project" value="UniProtKB-SubCell"/>
</dbReference>
<evidence type="ECO:0000256" key="1">
    <source>
        <dbReference type="ARBA" id="ARBA00004651"/>
    </source>
</evidence>
<reference evidence="7 8" key="1">
    <citation type="submission" date="2020-10" db="EMBL/GenBank/DDBJ databases">
        <title>Connecting structure to function with the recovery of over 1000 high-quality activated sludge metagenome-assembled genomes encoding full-length rRNA genes using long-read sequencing.</title>
        <authorList>
            <person name="Singleton C.M."/>
            <person name="Petriglieri F."/>
            <person name="Kristensen J.M."/>
            <person name="Kirkegaard R.H."/>
            <person name="Michaelsen T.Y."/>
            <person name="Andersen M.H."/>
            <person name="Karst S.M."/>
            <person name="Dueholm M.S."/>
            <person name="Nielsen P.H."/>
            <person name="Albertsen M."/>
        </authorList>
    </citation>
    <scope>NUCLEOTIDE SEQUENCE [LARGE SCALE GENOMIC DNA]</scope>
    <source>
        <strain evidence="7">Fred_18-Q3-R57-64_BAT3C.720</strain>
    </source>
</reference>
<evidence type="ECO:0000256" key="3">
    <source>
        <dbReference type="ARBA" id="ARBA00022692"/>
    </source>
</evidence>
<comment type="caution">
    <text evidence="7">The sequence shown here is derived from an EMBL/GenBank/DDBJ whole genome shotgun (WGS) entry which is preliminary data.</text>
</comment>
<organism evidence="7 8">
    <name type="scientific">Candidatus Accumulibacter affinis</name>
    <dbReference type="NCBI Taxonomy" id="2954384"/>
    <lineage>
        <taxon>Bacteria</taxon>
        <taxon>Pseudomonadati</taxon>
        <taxon>Pseudomonadota</taxon>
        <taxon>Betaproteobacteria</taxon>
        <taxon>Candidatus Accumulibacter</taxon>
    </lineage>
</organism>